<comment type="caution">
    <text evidence="1">The sequence shown here is derived from an EMBL/GenBank/DDBJ whole genome shotgun (WGS) entry which is preliminary data.</text>
</comment>
<name>A0A9D1MBL7_9FIRM</name>
<sequence>MATDRETLLNMNTTASSGMSPLMEAVLNRYVLERNKQARKYTRFGQQVDIPRGKTKTIAFDKLSPLPKATQPLTEGVTPTGSAVHITRVKGEPEQFGNYVSYTDQLDFFAHDPSPEVLKYADLLTENQLETFEHLDAMELASGLNVFYTGTAASRSAVADELTVKDVRRAVTSLKRNKVQPADGKDYIAFIHPDVVFDIWSDDEWRQPHTYADTKQLYDGEIGRLFGVRFIEDPDAWVFRGTPFADKYDELTVVKTDGTKIYIAETIASGDVADFAGRKIWINNTSYTLASTGAAAGSNGSAYLIATASVTGKLIEPDMKIYPGDGGNSSGKPVYSTIILGKDAFGTSGDRTVQLINKSLGSAGTGDPLNQRGTVGWKGYRFTKILEQTKMVRIESVASA</sequence>
<protein>
    <submittedName>
        <fullName evidence="1">N4-gp56 family major capsid protein</fullName>
    </submittedName>
</protein>
<evidence type="ECO:0000313" key="1">
    <source>
        <dbReference type="EMBL" id="HIU57493.1"/>
    </source>
</evidence>
<dbReference type="InterPro" id="IPR025267">
    <property type="entry name" value="ORF017-like"/>
</dbReference>
<dbReference type="Pfam" id="PF13252">
    <property type="entry name" value="Phage_capsid_3"/>
    <property type="match status" value="1"/>
</dbReference>
<gene>
    <name evidence="1" type="ORF">IAA61_06735</name>
</gene>
<dbReference type="EMBL" id="DVNB01000071">
    <property type="protein sequence ID" value="HIU57493.1"/>
    <property type="molecule type" value="Genomic_DNA"/>
</dbReference>
<dbReference type="AlphaFoldDB" id="A0A9D1MBL7"/>
<accession>A0A9D1MBL7</accession>
<evidence type="ECO:0000313" key="2">
    <source>
        <dbReference type="Proteomes" id="UP000824109"/>
    </source>
</evidence>
<reference evidence="1" key="1">
    <citation type="submission" date="2020-10" db="EMBL/GenBank/DDBJ databases">
        <authorList>
            <person name="Gilroy R."/>
        </authorList>
    </citation>
    <scope>NUCLEOTIDE SEQUENCE</scope>
    <source>
        <strain evidence="1">USAMLcec3-3695</strain>
    </source>
</reference>
<dbReference type="Proteomes" id="UP000824109">
    <property type="component" value="Unassembled WGS sequence"/>
</dbReference>
<dbReference type="NCBIfam" id="TIGR04387">
    <property type="entry name" value="capsid_maj_N4"/>
    <property type="match status" value="1"/>
</dbReference>
<organism evidence="1 2">
    <name type="scientific">Candidatus Ornithomonoglobus merdipullorum</name>
    <dbReference type="NCBI Taxonomy" id="2840895"/>
    <lineage>
        <taxon>Bacteria</taxon>
        <taxon>Bacillati</taxon>
        <taxon>Bacillota</taxon>
        <taxon>Clostridia</taxon>
        <taxon>Candidatus Ornithomonoglobus</taxon>
    </lineage>
</organism>
<reference evidence="1" key="2">
    <citation type="journal article" date="2021" name="PeerJ">
        <title>Extensive microbial diversity within the chicken gut microbiome revealed by metagenomics and culture.</title>
        <authorList>
            <person name="Gilroy R."/>
            <person name="Ravi A."/>
            <person name="Getino M."/>
            <person name="Pursley I."/>
            <person name="Horton D.L."/>
            <person name="Alikhan N.F."/>
            <person name="Baker D."/>
            <person name="Gharbi K."/>
            <person name="Hall N."/>
            <person name="Watson M."/>
            <person name="Adriaenssens E.M."/>
            <person name="Foster-Nyarko E."/>
            <person name="Jarju S."/>
            <person name="Secka A."/>
            <person name="Antonio M."/>
            <person name="Oren A."/>
            <person name="Chaudhuri R.R."/>
            <person name="La Ragione R."/>
            <person name="Hildebrand F."/>
            <person name="Pallen M.J."/>
        </authorList>
    </citation>
    <scope>NUCLEOTIDE SEQUENCE</scope>
    <source>
        <strain evidence="1">USAMLcec3-3695</strain>
    </source>
</reference>
<proteinExistence type="predicted"/>